<dbReference type="InterPro" id="IPR058238">
    <property type="entry name" value="Lant_leader_dom"/>
</dbReference>
<dbReference type="NCBIfam" id="NF038158">
    <property type="entry name" value="lant_leader_L1b"/>
    <property type="match status" value="1"/>
</dbReference>
<proteinExistence type="predicted"/>
<organism evidence="1 2">
    <name type="scientific">Elizabethkingia occulta</name>
    <dbReference type="NCBI Taxonomy" id="1867263"/>
    <lineage>
        <taxon>Bacteria</taxon>
        <taxon>Pseudomonadati</taxon>
        <taxon>Bacteroidota</taxon>
        <taxon>Flavobacteriia</taxon>
        <taxon>Flavobacteriales</taxon>
        <taxon>Weeksellaceae</taxon>
        <taxon>Elizabethkingia</taxon>
    </lineage>
</organism>
<evidence type="ECO:0000313" key="1">
    <source>
        <dbReference type="EMBL" id="OPC63710.1"/>
    </source>
</evidence>
<reference evidence="1 2" key="1">
    <citation type="submission" date="2016-06" db="EMBL/GenBank/DDBJ databases">
        <title>Revisiting the taxonomy of the Elizabethkingia Genus based on Whole-Genome Sequencing, Optical Mapping, and MALDI-TOF.</title>
        <authorList>
            <person name="Nicholson A.C."/>
        </authorList>
    </citation>
    <scope>NUCLEOTIDE SEQUENCE [LARGE SCALE GENOMIC DNA]</scope>
    <source>
        <strain evidence="1 2">G4070</strain>
    </source>
</reference>
<dbReference type="EMBL" id="MAHX01000016">
    <property type="protein sequence ID" value="OPC63710.1"/>
    <property type="molecule type" value="Genomic_DNA"/>
</dbReference>
<gene>
    <name evidence="1" type="ORF">BAZ10_06430</name>
</gene>
<keyword evidence="2" id="KW-1185">Reference proteome</keyword>
<accession>A0A1T3MHF9</accession>
<dbReference type="AlphaFoldDB" id="A0A1T3MHF9"/>
<sequence>MKKKKITKLEINKEDILNLSQANASAIVGGAWSEECQSVKVGEIYVCDTETGSDGGGTNLPSEGIFCVASQTCWNECNGGDDYQTLDGWFACRT</sequence>
<dbReference type="Proteomes" id="UP000190813">
    <property type="component" value="Unassembled WGS sequence"/>
</dbReference>
<comment type="caution">
    <text evidence="1">The sequence shown here is derived from an EMBL/GenBank/DDBJ whole genome shotgun (WGS) entry which is preliminary data.</text>
</comment>
<name>A0A1T3MHF9_9FLAO</name>
<evidence type="ECO:0000313" key="2">
    <source>
        <dbReference type="Proteomes" id="UP000190813"/>
    </source>
</evidence>
<dbReference type="NCBIfam" id="NF038153">
    <property type="entry name" value="lant_leader_L1a"/>
    <property type="match status" value="1"/>
</dbReference>
<dbReference type="RefSeq" id="WP_078772318.1">
    <property type="nucleotide sequence ID" value="NZ_CBCSBR010000001.1"/>
</dbReference>
<protein>
    <submittedName>
        <fullName evidence="1">Uncharacterized protein</fullName>
    </submittedName>
</protein>